<gene>
    <name evidence="1" type="ORF">AW736_24725</name>
</gene>
<accession>A0A178IBC9</accession>
<reference evidence="1 2" key="1">
    <citation type="submission" date="2016-01" db="EMBL/GenBank/DDBJ databases">
        <title>High potential of lignocellulose degradation of a new Verrucomicrobia species.</title>
        <authorList>
            <person name="Wang Y."/>
            <person name="Shi Y."/>
            <person name="Qiu Z."/>
            <person name="Liu S."/>
            <person name="Yang H."/>
        </authorList>
    </citation>
    <scope>NUCLEOTIDE SEQUENCE [LARGE SCALE GENOMIC DNA]</scope>
    <source>
        <strain evidence="1 2">TSB47</strain>
    </source>
</reference>
<dbReference type="Proteomes" id="UP000078486">
    <property type="component" value="Unassembled WGS sequence"/>
</dbReference>
<protein>
    <submittedName>
        <fullName evidence="1">Uncharacterized protein</fullName>
    </submittedName>
</protein>
<name>A0A178IBC9_9BACT</name>
<sequence>MPSRPCRFCLSLREGSVFADFDVDEEGRVFLCRISFDGHGCCDGEFKKMSFEDSQLLLEAVDREAVDSAEVEATLRTYFGQNSDVIWSDALADHELV</sequence>
<evidence type="ECO:0000313" key="2">
    <source>
        <dbReference type="Proteomes" id="UP000078486"/>
    </source>
</evidence>
<dbReference type="OrthoDB" id="6993559at2"/>
<evidence type="ECO:0000313" key="1">
    <source>
        <dbReference type="EMBL" id="OAM87058.1"/>
    </source>
</evidence>
<comment type="caution">
    <text evidence="1">The sequence shown here is derived from an EMBL/GenBank/DDBJ whole genome shotgun (WGS) entry which is preliminary data.</text>
</comment>
<keyword evidence="2" id="KW-1185">Reference proteome</keyword>
<proteinExistence type="predicted"/>
<dbReference type="STRING" id="1184151.AW736_24725"/>
<organism evidence="1 2">
    <name type="scientific">Termitidicoccus mucosus</name>
    <dbReference type="NCBI Taxonomy" id="1184151"/>
    <lineage>
        <taxon>Bacteria</taxon>
        <taxon>Pseudomonadati</taxon>
        <taxon>Verrucomicrobiota</taxon>
        <taxon>Opitutia</taxon>
        <taxon>Opitutales</taxon>
        <taxon>Opitutaceae</taxon>
        <taxon>Termitidicoccus</taxon>
    </lineage>
</organism>
<dbReference type="AlphaFoldDB" id="A0A178IBC9"/>
<dbReference type="EMBL" id="LRRQ01000188">
    <property type="protein sequence ID" value="OAM87058.1"/>
    <property type="molecule type" value="Genomic_DNA"/>
</dbReference>